<evidence type="ECO:0000256" key="4">
    <source>
        <dbReference type="PROSITE-ProRule" id="PRU00335"/>
    </source>
</evidence>
<dbReference type="Proteomes" id="UP001501475">
    <property type="component" value="Unassembled WGS sequence"/>
</dbReference>
<evidence type="ECO:0000256" key="3">
    <source>
        <dbReference type="ARBA" id="ARBA00023163"/>
    </source>
</evidence>
<comment type="caution">
    <text evidence="6">The sequence shown here is derived from an EMBL/GenBank/DDBJ whole genome shotgun (WGS) entry which is preliminary data.</text>
</comment>
<organism evidence="6 7">
    <name type="scientific">Nostocoides vanveenii</name>
    <dbReference type="NCBI Taxonomy" id="330835"/>
    <lineage>
        <taxon>Bacteria</taxon>
        <taxon>Bacillati</taxon>
        <taxon>Actinomycetota</taxon>
        <taxon>Actinomycetes</taxon>
        <taxon>Micrococcales</taxon>
        <taxon>Intrasporangiaceae</taxon>
        <taxon>Nostocoides</taxon>
    </lineage>
</organism>
<evidence type="ECO:0000256" key="2">
    <source>
        <dbReference type="ARBA" id="ARBA00023125"/>
    </source>
</evidence>
<dbReference type="InterPro" id="IPR036271">
    <property type="entry name" value="Tet_transcr_reg_TetR-rel_C_sf"/>
</dbReference>
<feature type="domain" description="HTH tetR-type" evidence="5">
    <location>
        <begin position="11"/>
        <end position="71"/>
    </location>
</feature>
<keyword evidence="1" id="KW-0805">Transcription regulation</keyword>
<keyword evidence="3" id="KW-0804">Transcription</keyword>
<keyword evidence="2 4" id="KW-0238">DNA-binding</keyword>
<accession>A0ABP4X1Q4</accession>
<dbReference type="EMBL" id="BAAAPN010000057">
    <property type="protein sequence ID" value="GAA1765728.1"/>
    <property type="molecule type" value="Genomic_DNA"/>
</dbReference>
<dbReference type="SUPFAM" id="SSF46689">
    <property type="entry name" value="Homeodomain-like"/>
    <property type="match status" value="1"/>
</dbReference>
<dbReference type="Pfam" id="PF00440">
    <property type="entry name" value="TetR_N"/>
    <property type="match status" value="1"/>
</dbReference>
<dbReference type="PANTHER" id="PTHR30055:SF220">
    <property type="entry name" value="TETR-FAMILY REGULATORY PROTEIN"/>
    <property type="match status" value="1"/>
</dbReference>
<evidence type="ECO:0000259" key="5">
    <source>
        <dbReference type="PROSITE" id="PS50977"/>
    </source>
</evidence>
<dbReference type="Gene3D" id="1.10.357.10">
    <property type="entry name" value="Tetracycline Repressor, domain 2"/>
    <property type="match status" value="1"/>
</dbReference>
<dbReference type="Pfam" id="PF13305">
    <property type="entry name" value="TetR_C_33"/>
    <property type="match status" value="1"/>
</dbReference>
<protein>
    <submittedName>
        <fullName evidence="6">TetR/AcrR family transcriptional regulator</fullName>
    </submittedName>
</protein>
<dbReference type="SUPFAM" id="SSF48498">
    <property type="entry name" value="Tetracyclin repressor-like, C-terminal domain"/>
    <property type="match status" value="1"/>
</dbReference>
<evidence type="ECO:0000313" key="7">
    <source>
        <dbReference type="Proteomes" id="UP001501475"/>
    </source>
</evidence>
<dbReference type="InterPro" id="IPR050109">
    <property type="entry name" value="HTH-type_TetR-like_transc_reg"/>
</dbReference>
<dbReference type="InterPro" id="IPR009057">
    <property type="entry name" value="Homeodomain-like_sf"/>
</dbReference>
<dbReference type="InterPro" id="IPR001647">
    <property type="entry name" value="HTH_TetR"/>
</dbReference>
<evidence type="ECO:0000313" key="6">
    <source>
        <dbReference type="EMBL" id="GAA1765728.1"/>
    </source>
</evidence>
<keyword evidence="7" id="KW-1185">Reference proteome</keyword>
<sequence length="202" mass="21639">MPAADSPYHHGDLRRALLDAGLGLLKGGGPDAVTMREVARRAGVSHAAPYHHFADKAALIEAMAVLGFEKLTVALERAASTKGLDALEQFRRTGMAYARFALNHHELFRLMNRPEMRQDASIVEATRTAYAVIERAVVRCQEAGIIAPGPSEPYALTAWAAVHGGVILALDGLYTGTVMSARKTEALVHAITEVLGSGLMAR</sequence>
<dbReference type="InterPro" id="IPR025996">
    <property type="entry name" value="MT1864/Rv1816-like_C"/>
</dbReference>
<dbReference type="PRINTS" id="PR00455">
    <property type="entry name" value="HTHTETR"/>
</dbReference>
<reference evidence="7" key="1">
    <citation type="journal article" date="2019" name="Int. J. Syst. Evol. Microbiol.">
        <title>The Global Catalogue of Microorganisms (GCM) 10K type strain sequencing project: providing services to taxonomists for standard genome sequencing and annotation.</title>
        <authorList>
            <consortium name="The Broad Institute Genomics Platform"/>
            <consortium name="The Broad Institute Genome Sequencing Center for Infectious Disease"/>
            <person name="Wu L."/>
            <person name="Ma J."/>
        </authorList>
    </citation>
    <scope>NUCLEOTIDE SEQUENCE [LARGE SCALE GENOMIC DNA]</scope>
    <source>
        <strain evidence="7">JCM 15591</strain>
    </source>
</reference>
<dbReference type="PROSITE" id="PS50977">
    <property type="entry name" value="HTH_TETR_2"/>
    <property type="match status" value="1"/>
</dbReference>
<proteinExistence type="predicted"/>
<evidence type="ECO:0000256" key="1">
    <source>
        <dbReference type="ARBA" id="ARBA00023015"/>
    </source>
</evidence>
<dbReference type="PANTHER" id="PTHR30055">
    <property type="entry name" value="HTH-TYPE TRANSCRIPTIONAL REGULATOR RUTR"/>
    <property type="match status" value="1"/>
</dbReference>
<gene>
    <name evidence="6" type="ORF">GCM10009810_25730</name>
</gene>
<dbReference type="RefSeq" id="WP_344067016.1">
    <property type="nucleotide sequence ID" value="NZ_BAAAPN010000057.1"/>
</dbReference>
<feature type="DNA-binding region" description="H-T-H motif" evidence="4">
    <location>
        <begin position="34"/>
        <end position="53"/>
    </location>
</feature>
<name>A0ABP4X1Q4_9MICO</name>